<evidence type="ECO:0000313" key="2">
    <source>
        <dbReference type="Proteomes" id="UP000184048"/>
    </source>
</evidence>
<dbReference type="InterPro" id="IPR009858">
    <property type="entry name" value="DUF1415"/>
</dbReference>
<accession>A0A1M4ZKF7</accession>
<gene>
    <name evidence="1" type="ORF">SAMN02745131_01976</name>
</gene>
<proteinExistence type="predicted"/>
<dbReference type="AlphaFoldDB" id="A0A1M4ZKF7"/>
<name>A0A1M4ZKF7_9BACT</name>
<sequence>MTEKEIIIAQTKKWIVDVVVGCNFCPFAAPVVKAGTIHYEVIENANAQTTLEALMNAFAFLDANEDIETMFLILPHRFSSFDEYLGLVELSDSLLADQGKEGIYQVASFHPAYIFDGSTEEDPSNYTNRSPYPMLHLLREESVSRAIDSFPGTEKIPQRNIKFARQKGIIYMRSLWESTFKA</sequence>
<reference evidence="1 2" key="1">
    <citation type="submission" date="2016-11" db="EMBL/GenBank/DDBJ databases">
        <authorList>
            <person name="Jaros S."/>
            <person name="Januszkiewicz K."/>
            <person name="Wedrychowicz H."/>
        </authorList>
    </citation>
    <scope>NUCLEOTIDE SEQUENCE [LARGE SCALE GENOMIC DNA]</scope>
    <source>
        <strain evidence="1 2">DSM 18119</strain>
    </source>
</reference>
<organism evidence="1 2">
    <name type="scientific">Flavisolibacter ginsengisoli DSM 18119</name>
    <dbReference type="NCBI Taxonomy" id="1121884"/>
    <lineage>
        <taxon>Bacteria</taxon>
        <taxon>Pseudomonadati</taxon>
        <taxon>Bacteroidota</taxon>
        <taxon>Chitinophagia</taxon>
        <taxon>Chitinophagales</taxon>
        <taxon>Chitinophagaceae</taxon>
        <taxon>Flavisolibacter</taxon>
    </lineage>
</organism>
<evidence type="ECO:0008006" key="3">
    <source>
        <dbReference type="Google" id="ProtNLM"/>
    </source>
</evidence>
<protein>
    <recommendedName>
        <fullName evidence="3">DUF1415 domain-containing protein</fullName>
    </recommendedName>
</protein>
<evidence type="ECO:0000313" key="1">
    <source>
        <dbReference type="EMBL" id="SHF18494.1"/>
    </source>
</evidence>
<dbReference type="OrthoDB" id="277390at2"/>
<dbReference type="RefSeq" id="WP_072835175.1">
    <property type="nucleotide sequence ID" value="NZ_FQUU01000007.1"/>
</dbReference>
<dbReference type="Pfam" id="PF07209">
    <property type="entry name" value="DUF1415"/>
    <property type="match status" value="1"/>
</dbReference>
<dbReference type="EMBL" id="FQUU01000007">
    <property type="protein sequence ID" value="SHF18494.1"/>
    <property type="molecule type" value="Genomic_DNA"/>
</dbReference>
<dbReference type="Proteomes" id="UP000184048">
    <property type="component" value="Unassembled WGS sequence"/>
</dbReference>
<keyword evidence="2" id="KW-1185">Reference proteome</keyword>